<dbReference type="InterPro" id="IPR043129">
    <property type="entry name" value="ATPase_NBD"/>
</dbReference>
<dbReference type="PANTHER" id="PTHR18964">
    <property type="entry name" value="ROK (REPRESSOR, ORF, KINASE) FAMILY"/>
    <property type="match status" value="1"/>
</dbReference>
<keyword evidence="2" id="KW-1185">Reference proteome</keyword>
<dbReference type="PANTHER" id="PTHR18964:SF169">
    <property type="entry name" value="N-ACETYLMANNOSAMINE KINASE"/>
    <property type="match status" value="1"/>
</dbReference>
<dbReference type="InterPro" id="IPR036388">
    <property type="entry name" value="WH-like_DNA-bd_sf"/>
</dbReference>
<dbReference type="Gene3D" id="3.30.420.40">
    <property type="match status" value="2"/>
</dbReference>
<dbReference type="SUPFAM" id="SSF46785">
    <property type="entry name" value="Winged helix' DNA-binding domain"/>
    <property type="match status" value="1"/>
</dbReference>
<dbReference type="RefSeq" id="WP_012765480.1">
    <property type="nucleotide sequence ID" value="NC_012880.1"/>
</dbReference>
<dbReference type="GO" id="GO:0009384">
    <property type="term" value="F:N-acylmannosamine kinase activity"/>
    <property type="evidence" value="ECO:0007669"/>
    <property type="project" value="TreeGrafter"/>
</dbReference>
<evidence type="ECO:0000313" key="2">
    <source>
        <dbReference type="Proteomes" id="UP000002734"/>
    </source>
</evidence>
<gene>
    <name evidence="1" type="ordered locus">Dd703_1870</name>
</gene>
<dbReference type="AlphaFoldDB" id="C6C553"/>
<dbReference type="eggNOG" id="COG1940">
    <property type="taxonomic scope" value="Bacteria"/>
</dbReference>
<dbReference type="Pfam" id="PF00480">
    <property type="entry name" value="ROK"/>
    <property type="match status" value="1"/>
</dbReference>
<organism evidence="1 2">
    <name type="scientific">Musicola paradisiaca (strain Ech703)</name>
    <name type="common">Dickeya paradisiaca</name>
    <name type="synonym">Dickeya dadantii</name>
    <dbReference type="NCBI Taxonomy" id="579405"/>
    <lineage>
        <taxon>Bacteria</taxon>
        <taxon>Pseudomonadati</taxon>
        <taxon>Pseudomonadota</taxon>
        <taxon>Gammaproteobacteria</taxon>
        <taxon>Enterobacterales</taxon>
        <taxon>Pectobacteriaceae</taxon>
        <taxon>Musicola</taxon>
    </lineage>
</organism>
<dbReference type="EMBL" id="CP001654">
    <property type="protein sequence ID" value="ACS85663.1"/>
    <property type="molecule type" value="Genomic_DNA"/>
</dbReference>
<dbReference type="InterPro" id="IPR000600">
    <property type="entry name" value="ROK"/>
</dbReference>
<name>C6C553_MUSP7</name>
<dbReference type="InterPro" id="IPR036390">
    <property type="entry name" value="WH_DNA-bd_sf"/>
</dbReference>
<proteinExistence type="predicted"/>
<dbReference type="KEGG" id="dda:Dd703_1870"/>
<dbReference type="HOGENOM" id="CLU_036604_13_0_6"/>
<reference evidence="1" key="1">
    <citation type="submission" date="2009-06" db="EMBL/GenBank/DDBJ databases">
        <title>Complete sequence of Dickeya dadantii Ech703.</title>
        <authorList>
            <consortium name="US DOE Joint Genome Institute"/>
            <person name="Lucas S."/>
            <person name="Copeland A."/>
            <person name="Lapidus A."/>
            <person name="Glavina del Rio T."/>
            <person name="Dalin E."/>
            <person name="Tice H."/>
            <person name="Bruce D."/>
            <person name="Goodwin L."/>
            <person name="Pitluck S."/>
            <person name="Chertkov O."/>
            <person name="Brettin T."/>
            <person name="Detter J.C."/>
            <person name="Han C."/>
            <person name="Larimer F."/>
            <person name="Land M."/>
            <person name="Hauser L."/>
            <person name="Kyrpides N."/>
            <person name="Mikhailova N."/>
            <person name="Balakrishnan V."/>
            <person name="Glasner J."/>
            <person name="Perna N.T."/>
        </authorList>
    </citation>
    <scope>NUCLEOTIDE SEQUENCE [LARGE SCALE GENOMIC DNA]</scope>
    <source>
        <strain evidence="1">Ech703</strain>
    </source>
</reference>
<sequence>MTLWTHSDDDAATINERMVLDIVRRRRRIMRSAISPLTNLTQPSVHRIIDTLLERGLLQLGDSIIHGRGKPSPALELRPSAQYSIGVSVNTDSLSFCLCDFRCQLLHEETLDIALDDRARALMALKSRVRQALQSTSTPTSALVGIGFAMAGYLVGEKRMFNAPEPLQDWSLVDLKLELETLFDLDVWTENNATTGAIGESILGAGLQYPTFGYLSFNYGFGAGIIINGQPLVGAFGNAGEISRIYTREEHPSRPALGELIKRLNARGIDIQRISDLRQHFDADWPGVREWVTEVGPCLNRAIDALRAVIDPAAIVFGGELPAALGALLLQVPSTRQPPRYGQEAAMPRLLLSQIHNDPAVVGAALMPLKARYFA</sequence>
<dbReference type="GO" id="GO:0019262">
    <property type="term" value="P:N-acetylneuraminate catabolic process"/>
    <property type="evidence" value="ECO:0007669"/>
    <property type="project" value="TreeGrafter"/>
</dbReference>
<accession>C6C553</accession>
<evidence type="ECO:0000313" key="1">
    <source>
        <dbReference type="EMBL" id="ACS85663.1"/>
    </source>
</evidence>
<dbReference type="Gene3D" id="1.10.10.10">
    <property type="entry name" value="Winged helix-like DNA-binding domain superfamily/Winged helix DNA-binding domain"/>
    <property type="match status" value="1"/>
</dbReference>
<dbReference type="STRING" id="579405.Dd703_1870"/>
<dbReference type="SUPFAM" id="SSF53067">
    <property type="entry name" value="Actin-like ATPase domain"/>
    <property type="match status" value="1"/>
</dbReference>
<dbReference type="Proteomes" id="UP000002734">
    <property type="component" value="Chromosome"/>
</dbReference>
<protein>
    <submittedName>
        <fullName evidence="1">ROK family protein</fullName>
    </submittedName>
</protein>